<dbReference type="EMBL" id="GGEC01019900">
    <property type="protein sequence ID" value="MBX00384.1"/>
    <property type="molecule type" value="Transcribed_RNA"/>
</dbReference>
<name>A0A2P2K3T0_RHIMU</name>
<proteinExistence type="predicted"/>
<accession>A0A2P2K3T0</accession>
<evidence type="ECO:0000313" key="1">
    <source>
        <dbReference type="EMBL" id="MBX00384.1"/>
    </source>
</evidence>
<organism evidence="1">
    <name type="scientific">Rhizophora mucronata</name>
    <name type="common">Asiatic mangrove</name>
    <dbReference type="NCBI Taxonomy" id="61149"/>
    <lineage>
        <taxon>Eukaryota</taxon>
        <taxon>Viridiplantae</taxon>
        <taxon>Streptophyta</taxon>
        <taxon>Embryophyta</taxon>
        <taxon>Tracheophyta</taxon>
        <taxon>Spermatophyta</taxon>
        <taxon>Magnoliopsida</taxon>
        <taxon>eudicotyledons</taxon>
        <taxon>Gunneridae</taxon>
        <taxon>Pentapetalae</taxon>
        <taxon>rosids</taxon>
        <taxon>fabids</taxon>
        <taxon>Malpighiales</taxon>
        <taxon>Rhizophoraceae</taxon>
        <taxon>Rhizophora</taxon>
    </lineage>
</organism>
<protein>
    <submittedName>
        <fullName evidence="1">Uncharacterized protein</fullName>
    </submittedName>
</protein>
<reference evidence="1" key="1">
    <citation type="submission" date="2018-02" db="EMBL/GenBank/DDBJ databases">
        <title>Rhizophora mucronata_Transcriptome.</title>
        <authorList>
            <person name="Meera S.P."/>
            <person name="Sreeshan A."/>
            <person name="Augustine A."/>
        </authorList>
    </citation>
    <scope>NUCLEOTIDE SEQUENCE</scope>
    <source>
        <tissue evidence="1">Leaf</tissue>
    </source>
</reference>
<dbReference type="AlphaFoldDB" id="A0A2P2K3T0"/>
<sequence>MALWTLVQTCFGRPSE</sequence>